<feature type="region of interest" description="Disordered" evidence="1">
    <location>
        <begin position="357"/>
        <end position="386"/>
    </location>
</feature>
<organism evidence="3 4">
    <name type="scientific">Armillaria ostoyae</name>
    <name type="common">Armillaria root rot fungus</name>
    <dbReference type="NCBI Taxonomy" id="47428"/>
    <lineage>
        <taxon>Eukaryota</taxon>
        <taxon>Fungi</taxon>
        <taxon>Dikarya</taxon>
        <taxon>Basidiomycota</taxon>
        <taxon>Agaricomycotina</taxon>
        <taxon>Agaricomycetes</taxon>
        <taxon>Agaricomycetidae</taxon>
        <taxon>Agaricales</taxon>
        <taxon>Marasmiineae</taxon>
        <taxon>Physalacriaceae</taxon>
        <taxon>Armillaria</taxon>
    </lineage>
</organism>
<keyword evidence="2" id="KW-0472">Membrane</keyword>
<proteinExistence type="predicted"/>
<dbReference type="OrthoDB" id="10504824at2759"/>
<reference evidence="4" key="1">
    <citation type="journal article" date="2017" name="Nat. Ecol. Evol.">
        <title>Genome expansion and lineage-specific genetic innovations in the forest pathogenic fungi Armillaria.</title>
        <authorList>
            <person name="Sipos G."/>
            <person name="Prasanna A.N."/>
            <person name="Walter M.C."/>
            <person name="O'Connor E."/>
            <person name="Balint B."/>
            <person name="Krizsan K."/>
            <person name="Kiss B."/>
            <person name="Hess J."/>
            <person name="Varga T."/>
            <person name="Slot J."/>
            <person name="Riley R."/>
            <person name="Boka B."/>
            <person name="Rigling D."/>
            <person name="Barry K."/>
            <person name="Lee J."/>
            <person name="Mihaltcheva S."/>
            <person name="LaButti K."/>
            <person name="Lipzen A."/>
            <person name="Waldron R."/>
            <person name="Moloney N.M."/>
            <person name="Sperisen C."/>
            <person name="Kredics L."/>
            <person name="Vagvoelgyi C."/>
            <person name="Patrignani A."/>
            <person name="Fitzpatrick D."/>
            <person name="Nagy I."/>
            <person name="Doyle S."/>
            <person name="Anderson J.B."/>
            <person name="Grigoriev I.V."/>
            <person name="Gueldener U."/>
            <person name="Muensterkoetter M."/>
            <person name="Nagy L.G."/>
        </authorList>
    </citation>
    <scope>NUCLEOTIDE SEQUENCE [LARGE SCALE GENOMIC DNA]</scope>
    <source>
        <strain evidence="4">C18/9</strain>
    </source>
</reference>
<evidence type="ECO:0000256" key="2">
    <source>
        <dbReference type="SAM" id="Phobius"/>
    </source>
</evidence>
<feature type="compositionally biased region" description="Acidic residues" evidence="1">
    <location>
        <begin position="375"/>
        <end position="384"/>
    </location>
</feature>
<evidence type="ECO:0000256" key="1">
    <source>
        <dbReference type="SAM" id="MobiDB-lite"/>
    </source>
</evidence>
<keyword evidence="2" id="KW-1133">Transmembrane helix</keyword>
<name>A0A284RH49_ARMOS</name>
<keyword evidence="2" id="KW-0812">Transmembrane</keyword>
<dbReference type="AlphaFoldDB" id="A0A284RH49"/>
<keyword evidence="4" id="KW-1185">Reference proteome</keyword>
<accession>A0A284RH49</accession>
<protein>
    <submittedName>
        <fullName evidence="3">Uncharacterized protein</fullName>
    </submittedName>
</protein>
<evidence type="ECO:0000313" key="4">
    <source>
        <dbReference type="Proteomes" id="UP000219338"/>
    </source>
</evidence>
<feature type="region of interest" description="Disordered" evidence="1">
    <location>
        <begin position="166"/>
        <end position="200"/>
    </location>
</feature>
<sequence>MAQLIAEYSTQQSEESQSMEFQVKYYSNFDLTSNDVQDLGFECFSDTPWYSLQPPLVEMVVATVTELQTALISATLLLIERSTIYLVDPQQMYIWTLKGTNNIHLLNEAWTGLWQRLDCGEQFLYKYVNQYKLEAHSQSPASTDPRLYTPLERIQSLAERGAELLDEGEDSYPERPVNCPSSSSHRESKPSLGQSVHLSPKIPSQALEQEMERKEEQTAQDVTICQIGGPQPDTPISFSPSISLNVKTPYKDLKSGFFNFPYTQNSNASAFNFGPSISAPFPSVPPKTYNFLLVVEEEGSRTLEEREVTGMLTNQDGMGSYEEGNFKFAVFEQPVLPDKSKQKAPFIYPSAAHISPVPSMASAPHSPSKPPSEPDSSDSDEEGEEKVVAGHQLFEAGIHSLMEIFLLYLHHHHLVHLIMNQIRNQTILDKDDEGNEVTLASLVNMGEEVHKVIEENKVELVPEEGEVIAVFLVLQALQVLPELITMVWPINHLLLILLYLLSKERSNLNTYQPGMGMLTLRYPTFGKFITSQD</sequence>
<feature type="transmembrane region" description="Helical" evidence="2">
    <location>
        <begin position="483"/>
        <end position="501"/>
    </location>
</feature>
<dbReference type="Proteomes" id="UP000219338">
    <property type="component" value="Unassembled WGS sequence"/>
</dbReference>
<gene>
    <name evidence="3" type="ORF">ARMOST_11416</name>
</gene>
<feature type="compositionally biased region" description="Low complexity" evidence="1">
    <location>
        <begin position="357"/>
        <end position="366"/>
    </location>
</feature>
<evidence type="ECO:0000313" key="3">
    <source>
        <dbReference type="EMBL" id="SJL08057.1"/>
    </source>
</evidence>
<dbReference type="EMBL" id="FUEG01000009">
    <property type="protein sequence ID" value="SJL08057.1"/>
    <property type="molecule type" value="Genomic_DNA"/>
</dbReference>